<dbReference type="SUPFAM" id="SSF52540">
    <property type="entry name" value="P-loop containing nucleoside triphosphate hydrolases"/>
    <property type="match status" value="2"/>
</dbReference>
<dbReference type="GO" id="GO:0005524">
    <property type="term" value="F:ATP binding"/>
    <property type="evidence" value="ECO:0007669"/>
    <property type="project" value="UniProtKB-UniRule"/>
</dbReference>
<evidence type="ECO:0000256" key="11">
    <source>
        <dbReference type="ARBA" id="ARBA00022692"/>
    </source>
</evidence>
<feature type="active site" description="Schiff-base intermediate with substrate; for 3-dehydroquinate dehydratase activity" evidence="26">
    <location>
        <position position="1239"/>
    </location>
</feature>
<dbReference type="SUPFAM" id="SSF90123">
    <property type="entry name" value="ABC transporter transmembrane region"/>
    <property type="match status" value="1"/>
</dbReference>
<dbReference type="InterPro" id="IPR006151">
    <property type="entry name" value="Shikm_DH/Glu-tRNA_Rdtase"/>
</dbReference>
<dbReference type="InterPro" id="IPR041121">
    <property type="entry name" value="SDH_C"/>
</dbReference>
<dbReference type="InterPro" id="IPR006264">
    <property type="entry name" value="EPSP_synthase"/>
</dbReference>
<comment type="similarity">
    <text evidence="6">In the N-terminal section; belongs to the shikimate kinase family.</text>
</comment>
<evidence type="ECO:0000313" key="31">
    <source>
        <dbReference type="EMBL" id="WFC96872.1"/>
    </source>
</evidence>
<evidence type="ECO:0000256" key="1">
    <source>
        <dbReference type="ARBA" id="ARBA00004141"/>
    </source>
</evidence>
<dbReference type="Gene3D" id="3.40.50.720">
    <property type="entry name" value="NAD(P)-binding Rossmann-like Domain"/>
    <property type="match status" value="1"/>
</dbReference>
<dbReference type="Gene3D" id="3.65.10.10">
    <property type="entry name" value="Enolpyruvate transferase domain"/>
    <property type="match status" value="2"/>
</dbReference>
<comment type="similarity">
    <text evidence="26">In the 2nd section; belongs to the EPSP synthase family.</text>
</comment>
<feature type="compositionally biased region" description="Basic and acidic residues" evidence="27">
    <location>
        <begin position="1671"/>
        <end position="1680"/>
    </location>
</feature>
<dbReference type="PROSITE" id="PS00885">
    <property type="entry name" value="EPSP_SYNTHASE_2"/>
    <property type="match status" value="1"/>
</dbReference>
<dbReference type="CDD" id="cd01556">
    <property type="entry name" value="EPSP_synthase"/>
    <property type="match status" value="1"/>
</dbReference>
<dbReference type="SUPFAM" id="SSF53223">
    <property type="entry name" value="Aminoacid dehydrogenase-like, N-terminal domain"/>
    <property type="match status" value="1"/>
</dbReference>
<dbReference type="InterPro" id="IPR003593">
    <property type="entry name" value="AAA+_ATPase"/>
</dbReference>
<comment type="catalytic activity">
    <reaction evidence="24">
        <text>3-phosphoshikimate + phosphoenolpyruvate = 5-O-(1-carboxyvinyl)-3-phosphoshikimate + phosphate</text>
        <dbReference type="Rhea" id="RHEA:21256"/>
        <dbReference type="ChEBI" id="CHEBI:43474"/>
        <dbReference type="ChEBI" id="CHEBI:57701"/>
        <dbReference type="ChEBI" id="CHEBI:58702"/>
        <dbReference type="ChEBI" id="CHEBI:145989"/>
        <dbReference type="EC" id="2.5.1.19"/>
    </reaction>
    <physiologicalReaction direction="left-to-right" evidence="24">
        <dbReference type="Rhea" id="RHEA:21257"/>
    </physiologicalReaction>
</comment>
<dbReference type="Pfam" id="PF00275">
    <property type="entry name" value="EPSP_synthase"/>
    <property type="match status" value="1"/>
</dbReference>
<protein>
    <recommendedName>
        <fullName evidence="26">Pentafunctional AROM polypeptide</fullName>
    </recommendedName>
    <domain>
        <recommendedName>
            <fullName evidence="26">3-dehydroquinate synthase</fullName>
            <shortName evidence="26">DHQS</shortName>
            <ecNumber evidence="26">4.2.3.4</ecNumber>
        </recommendedName>
    </domain>
    <domain>
        <recommendedName>
            <fullName evidence="26">3-phosphoshikimate 1-carboxyvinyltransferase</fullName>
            <ecNumber evidence="26">2.5.1.19</ecNumber>
        </recommendedName>
        <alternativeName>
            <fullName evidence="26">5-enolpyruvylshikimate-3-phosphate synthase</fullName>
            <shortName evidence="26">EPSP synthase</shortName>
            <shortName evidence="26">EPSPS</shortName>
        </alternativeName>
    </domain>
    <domain>
        <recommendedName>
            <fullName evidence="26">Shikimate kinase</fullName>
            <shortName evidence="26">SK</shortName>
            <ecNumber evidence="26">2.7.1.71</ecNumber>
        </recommendedName>
    </domain>
    <domain>
        <recommendedName>
            <fullName evidence="26">3-dehydroquinate dehydratase</fullName>
            <shortName evidence="26">3-dehydroquinase</shortName>
            <ecNumber evidence="26">4.2.1.10</ecNumber>
        </recommendedName>
    </domain>
    <domain>
        <recommendedName>
            <fullName evidence="26">Shikimate dehydrogenase</fullName>
            <ecNumber evidence="26">1.1.1.25</ecNumber>
        </recommendedName>
    </domain>
</protein>
<dbReference type="GO" id="GO:0016020">
    <property type="term" value="C:membrane"/>
    <property type="evidence" value="ECO:0007669"/>
    <property type="project" value="UniProtKB-SubCell"/>
</dbReference>
<comment type="catalytic activity">
    <reaction evidence="25 26">
        <text>shikimate + ATP = 3-phosphoshikimate + ADP + H(+)</text>
        <dbReference type="Rhea" id="RHEA:13121"/>
        <dbReference type="ChEBI" id="CHEBI:15378"/>
        <dbReference type="ChEBI" id="CHEBI:30616"/>
        <dbReference type="ChEBI" id="CHEBI:36208"/>
        <dbReference type="ChEBI" id="CHEBI:145989"/>
        <dbReference type="ChEBI" id="CHEBI:456216"/>
        <dbReference type="EC" id="2.7.1.71"/>
    </reaction>
</comment>
<feature type="active site" description="Proton acceptor; for 3-dehydroquinate synthase activity" evidence="26">
    <location>
        <position position="301"/>
    </location>
</feature>
<dbReference type="PROSITE" id="PS00211">
    <property type="entry name" value="ABC_TRANSPORTER_1"/>
    <property type="match status" value="1"/>
</dbReference>
<dbReference type="GO" id="GO:0016887">
    <property type="term" value="F:ATP hydrolysis activity"/>
    <property type="evidence" value="ECO:0007669"/>
    <property type="project" value="InterPro"/>
</dbReference>
<dbReference type="GO" id="GO:0008652">
    <property type="term" value="P:amino acid biosynthetic process"/>
    <property type="evidence" value="ECO:0007669"/>
    <property type="project" value="UniProtKB-KW"/>
</dbReference>
<comment type="pathway">
    <text evidence="26">Metabolic intermediate biosynthesis; chorismate biosynthesis; chorismate from D-erythrose 4-phosphate and phosphoenolpyruvate: step 4/7.</text>
</comment>
<dbReference type="InterPro" id="IPR013785">
    <property type="entry name" value="Aldolase_TIM"/>
</dbReference>
<dbReference type="SUPFAM" id="SSF56796">
    <property type="entry name" value="Dehydroquinate synthase-like"/>
    <property type="match status" value="1"/>
</dbReference>
<dbReference type="NCBIfam" id="TIGR01356">
    <property type="entry name" value="aroA"/>
    <property type="match status" value="1"/>
</dbReference>
<comment type="similarity">
    <text evidence="26">In the N-terminal section; belongs to the sugar phosphate cyclases superfamily. Dehydroquinate synthase family.</text>
</comment>
<evidence type="ECO:0000256" key="3">
    <source>
        <dbReference type="ARBA" id="ARBA00004842"/>
    </source>
</evidence>
<feature type="binding site" evidence="26">
    <location>
        <begin position="101"/>
        <end position="104"/>
    </location>
    <ligand>
        <name>NAD(+)</name>
        <dbReference type="ChEBI" id="CHEBI:57540"/>
    </ligand>
</feature>
<comment type="similarity">
    <text evidence="5">In the 2nd section; belongs to the type-I 3-dehydroquinase family.</text>
</comment>
<dbReference type="PANTHER" id="PTHR21090">
    <property type="entry name" value="AROM/DEHYDROQUINATE SYNTHASE"/>
    <property type="match status" value="1"/>
</dbReference>
<sequence length="2461" mass="262431">MSDAGGSKVPSYHAPPSDSPVSGATIHELRCLDARIQLGYHLIPHIVQTLLTELPSSAYVLVTDTHLERLGVVQKFEEAFVKYSPPGAPARVLVYVIPPGEESKSRETKAAMEDWMLEHRLTRDTIVMACGGGVIGDLVGFVAATFMRGLKFVQIPTTLLAMVDSAVGGKTAIDHPHGKNLIGAFHQPQFVFVDAAFLLTLPPREFSNGMAEVVKTAAIWDAADFVKLETESEAIRSAVLGDEARSAPEQTGHTLATRTVSQSLLLDVIRGSIGVKAHIVNIDEKETGLRNLVNFGHSIGHAIEAVLTPEILHGECVSIGMILEAEIARLEHGLPQVAIGRLVRCLQAYDLPVSLSDPRIAALPKAQELTSARLLDIMRVDKKNAGSAKKIVLLARIGATVEERASTVSDAVIARVLAPAVTVRPVLPVPVATHTTLVTPGSKSISNRALLLAALAGGTCRLRNVLYSDDTQVMMNALRTLRSADFTFEDGGQTLVVHGHGGRVEAPGADEPIYLQNAGTAARFMTAVACLQPEVARTIELTGNKRMQQRPIGALVDALRANGSEVAYRGAEGSLPLRIGGGGLRGGRMTLAADVSSQYVSAILLCAPYATEPVTLELVGGKVISQPYIDMTLAMMASFGVHVERERGADGALRDVYRVPRATYQAPALYEVESDASSATYPLALAAITGTQCTVPTIGSASLQGDARFATDVLRPMGCTVEQTATSTTVTGPPPGTLRQLGTVDMEPMTDAFITAAVLFAVAQGGSTRITGIANQRVKETNRIRAVIDELAKFGVATREWDDGIEVSGVALPMLRSAEVHCYDDHRIAMAFSVLGAVAPSPGTTLLEKRCVEKTWPGWWDDLQLRLGVVVSGALLDAPLVPVPSSAPAARATALSPLCPSLTPQRYAPEATVVCIGMRASGKTHVGRALAARLGHVFVDADEVFAQRHGSLNAYVATHGWPAFRAAEAELLAQLLREAPTGHVLALGGGIVETEACRAQLQAYAQHGPVVHVVRSLEAIEAFLATSDRPAYGEPVADVYARRLPFFEACSSLEMLNAPELDGVTVLARTLATARGQRTPVDTSRASYFVSLTFPDVRAALPSLDEWTAGADVIEVRVDLLDPAGTPTLAHVREQVSLLRNATSLPLLYTVRSVSQGGRFPEADEDLYFALVRLGLRLGCEYIDVELHRSAARLAAVRAQRGHAMLVASSHDTTGAVPWSSARMRALYAHGTRVGDYVKLVGTARTMADNVQLETFRAAHTRVPLIALNMGAEGQLTRVLNTVLTPVTHPALPAKAAPGQLSIAEIHAARHLLGLLPARRFALLGTPIAHSLSPLLHNTGFGLLGLPYTYALHECDTLDGIDTALLRAPDFGGASVTIPHKLRIMQYLDEIAPEAQIIGAVNTVIPVEVEGRRVLRGDNTDWQAIHALAAARITLPAQSTALVIGAGGSARAALYAMHTLGATEILLCNRTYEKAEALADAVPKEWRVRAVRTLTEAAAHRPAVVVGNVPADGQSLDGSTALSFEPALFAYPGGVAIDMAYKPADTPLLQRAAACGWHAVPGIAILLEQGFRQFALWTHAPPPRRPIERTVLAAMWTVVRVGLAARASTPRLAATMCAARPAVAVPRAGLLHSRVLRELHGSARWAQQGTPDDASARRAPATPGVPGVDAAPKRADAKRAEPGTVSHILSTLRDMARARRQNAQGAIGTQFPALRRLYALMLPEYRGMVTAMVLLLIASAVSLSVPFTIGKVVDFFSSPEAQLPWGLSMSTVAVLLLAVFALGAIARASSNILLELAGVRVIQRMRERTFGSAIRQDVAYADRGVGDTVSRINMDCNIVGEAITTDLADGLRSTVTVLAAGSAMFYISAKLTLVMMCVIPPAALGAAFYGRFLRNLTNRTQEAVGEMTRTAEERLNPPAFRTITAFNTQALESRRFDAKVRDIVKLQTKEAYAGGIFHSGLGFVGNCAIVTLLTYGGHLVSLGLLTVGDLTSLLMYTAYLGGGVMLMTSFFTSLMKGVGAGARVFQLLDRQPAIELGKGRKLDVSAIDRRGGHIRFDNVHFRYPTRPETPILNGVSLDIQPGSSVALVGGSGAGKSSVHALLLRFYEPSAGVVSFDGQDVRELEPESLRSFMGVVSQEPTLFEGTIAENIAYGTPGATRQQIERAAKQAHCVEFIEALPRGYDTPIGPRELSGGQRQRIAIARALVRQPSVLLLDEATSALDSASELLVNEAITSIIEQGNVTVWIVAHRLSTIRAAKTIMLLRDGQIAEMGSFEQLDQPGTAFRALMSSQLQASEPSQAAASATTEQGAPRPATAPRAARGLHTAARAATSPRRATRHVPPPVWSVVRTVQASQDEVRAMLARTQPLSPDTLRHLHRLAALPVPDDAALERLARELEPLVALIHSVRDAADRVPRARDEPLFVTAPAPDAAAPAPGTAALARDELLARTPRHRGGFLLAP</sequence>
<dbReference type="Gene3D" id="3.40.50.10860">
    <property type="entry name" value="Leucine Dehydrogenase, chain A, domain 1"/>
    <property type="match status" value="1"/>
</dbReference>
<dbReference type="HAMAP" id="MF_00222">
    <property type="entry name" value="Shikimate_DH_AroE"/>
    <property type="match status" value="1"/>
</dbReference>
<dbReference type="Pfam" id="PF01488">
    <property type="entry name" value="Shikimate_DH"/>
    <property type="match status" value="1"/>
</dbReference>
<dbReference type="GO" id="GO:0140359">
    <property type="term" value="F:ABC-type transporter activity"/>
    <property type="evidence" value="ECO:0007669"/>
    <property type="project" value="InterPro"/>
</dbReference>
<dbReference type="CDD" id="cd00464">
    <property type="entry name" value="SK"/>
    <property type="match status" value="1"/>
</dbReference>
<dbReference type="EC" id="1.1.1.25" evidence="26"/>
<dbReference type="SUPFAM" id="SSF51735">
    <property type="entry name" value="NAD(P)-binding Rossmann-fold domains"/>
    <property type="match status" value="1"/>
</dbReference>
<keyword evidence="18 28" id="KW-1133">Transmembrane helix</keyword>
<feature type="binding site" evidence="26">
    <location>
        <position position="179"/>
    </location>
    <ligand>
        <name>NAD(+)</name>
        <dbReference type="ChEBI" id="CHEBI:57540"/>
    </ligand>
</feature>
<gene>
    <name evidence="31" type="ORF">MBRA1_003535</name>
</gene>
<comment type="pathway">
    <text evidence="3 26">Metabolic intermediate biosynthesis; chorismate biosynthesis; chorismate from D-erythrose 4-phosphate and phosphoenolpyruvate: step 5/7.</text>
</comment>
<dbReference type="InterPro" id="IPR001381">
    <property type="entry name" value="DHquinase_I"/>
</dbReference>
<dbReference type="FunFam" id="1.20.1560.10:FF:000085">
    <property type="entry name" value="Probable ATP-binding cassette (ABC) transporter"/>
    <property type="match status" value="1"/>
</dbReference>
<dbReference type="Gene3D" id="3.20.20.70">
    <property type="entry name" value="Aldolase class I"/>
    <property type="match status" value="1"/>
</dbReference>
<dbReference type="GO" id="GO:0009423">
    <property type="term" value="P:chorismate biosynthetic process"/>
    <property type="evidence" value="ECO:0007669"/>
    <property type="project" value="UniProtKB-UniRule"/>
</dbReference>
<dbReference type="InterPro" id="IPR013792">
    <property type="entry name" value="RNA3'P_cycl/enolpyr_Trfase_a/b"/>
</dbReference>
<feature type="binding site" evidence="26">
    <location>
        <position position="180"/>
    </location>
    <ligand>
        <name>7-phospho-2-dehydro-3-deoxy-D-arabino-heptonate</name>
        <dbReference type="ChEBI" id="CHEBI:58394"/>
    </ligand>
</feature>
<comment type="similarity">
    <text evidence="26">In the C-terminal section; belongs to the shikimate dehydrogenase family.</text>
</comment>
<feature type="transmembrane region" description="Helical" evidence="28">
    <location>
        <begin position="1728"/>
        <end position="1753"/>
    </location>
</feature>
<evidence type="ECO:0000256" key="2">
    <source>
        <dbReference type="ARBA" id="ARBA00004811"/>
    </source>
</evidence>
<comment type="pathway">
    <text evidence="26">Metabolic intermediate biosynthesis; chorismate biosynthesis; chorismate from D-erythrose 4-phosphate and phosphoenolpyruvate: step 3/7.</text>
</comment>
<evidence type="ECO:0000256" key="7">
    <source>
        <dbReference type="ARBA" id="ARBA00009948"/>
    </source>
</evidence>
<feature type="transmembrane region" description="Helical" evidence="28">
    <location>
        <begin position="1951"/>
        <end position="1973"/>
    </location>
</feature>
<evidence type="ECO:0000259" key="29">
    <source>
        <dbReference type="PROSITE" id="PS50893"/>
    </source>
</evidence>
<dbReference type="EC" id="4.2.3.4" evidence="26"/>
<comment type="subcellular location">
    <subcellularLocation>
        <location evidence="26">Cytoplasm</location>
    </subcellularLocation>
    <subcellularLocation>
        <location evidence="1">Membrane</location>
        <topology evidence="1">Multi-pass membrane protein</topology>
    </subcellularLocation>
</comment>
<evidence type="ECO:0000256" key="5">
    <source>
        <dbReference type="ARBA" id="ARBA00006477"/>
    </source>
</evidence>
<dbReference type="Pfam" id="PF01202">
    <property type="entry name" value="SKI"/>
    <property type="match status" value="1"/>
</dbReference>
<feature type="compositionally biased region" description="Low complexity" evidence="27">
    <location>
        <begin position="2295"/>
        <end position="2334"/>
    </location>
</feature>
<dbReference type="InterPro" id="IPR017871">
    <property type="entry name" value="ABC_transporter-like_CS"/>
</dbReference>
<dbReference type="GO" id="GO:0046872">
    <property type="term" value="F:metal ion binding"/>
    <property type="evidence" value="ECO:0007669"/>
    <property type="project" value="UniProtKB-UniRule"/>
</dbReference>
<dbReference type="InterPro" id="IPR030960">
    <property type="entry name" value="DHQS/DOIS_N"/>
</dbReference>
<dbReference type="EMBL" id="CP119955">
    <property type="protein sequence ID" value="WFC96872.1"/>
    <property type="molecule type" value="Genomic_DNA"/>
</dbReference>
<evidence type="ECO:0000256" key="23">
    <source>
        <dbReference type="ARBA" id="ARBA00023268"/>
    </source>
</evidence>
<dbReference type="NCBIfam" id="TIGR01357">
    <property type="entry name" value="aroB"/>
    <property type="match status" value="1"/>
</dbReference>
<keyword evidence="9 26" id="KW-0028">Amino-acid biosynthesis</keyword>
<dbReference type="InterPro" id="IPR023000">
    <property type="entry name" value="Shikimate_kinase_CS"/>
</dbReference>
<dbReference type="GO" id="GO:0004764">
    <property type="term" value="F:shikimate 3-dehydrogenase (NADP+) activity"/>
    <property type="evidence" value="ECO:0007669"/>
    <property type="project" value="UniProtKB-UniRule"/>
</dbReference>
<evidence type="ECO:0000256" key="28">
    <source>
        <dbReference type="SAM" id="Phobius"/>
    </source>
</evidence>
<feature type="binding site" evidence="26">
    <location>
        <begin position="917"/>
        <end position="924"/>
    </location>
    <ligand>
        <name>ATP</name>
        <dbReference type="ChEBI" id="CHEBI:30616"/>
    </ligand>
</feature>
<keyword evidence="8 26" id="KW-0963">Cytoplasm</keyword>
<feature type="active site" description="Proton acceptor; for 3-dehydroquinate dehydratase activity" evidence="26">
    <location>
        <position position="1211"/>
    </location>
</feature>
<evidence type="ECO:0000259" key="30">
    <source>
        <dbReference type="PROSITE" id="PS50929"/>
    </source>
</evidence>
<dbReference type="InterPro" id="IPR023193">
    <property type="entry name" value="EPSP_synthase_CS"/>
</dbReference>
<dbReference type="PROSITE" id="PS50929">
    <property type="entry name" value="ABC_TM1F"/>
    <property type="match status" value="1"/>
</dbReference>
<comment type="similarity">
    <text evidence="26">In the 3rd section; belongs to the shikimate kinase family.</text>
</comment>
<dbReference type="FunFam" id="3.20.20.70:FF:000135">
    <property type="entry name" value="Pentafunctional AROM polypeptide"/>
    <property type="match status" value="1"/>
</dbReference>
<dbReference type="PRINTS" id="PR01100">
    <property type="entry name" value="SHIKIMTKNASE"/>
</dbReference>
<dbReference type="PANTHER" id="PTHR21090:SF5">
    <property type="entry name" value="PENTAFUNCTIONAL AROM POLYPEPTIDE"/>
    <property type="match status" value="1"/>
</dbReference>
<dbReference type="GO" id="GO:0009073">
    <property type="term" value="P:aromatic amino acid family biosynthetic process"/>
    <property type="evidence" value="ECO:0007669"/>
    <property type="project" value="UniProtKB-UniRule"/>
</dbReference>
<dbReference type="FunFam" id="3.40.50.1970:FF:000007">
    <property type="entry name" value="Pentafunctional AROM polypeptide"/>
    <property type="match status" value="1"/>
</dbReference>
<feature type="region of interest" description="Disordered" evidence="27">
    <location>
        <begin position="2295"/>
        <end position="2340"/>
    </location>
</feature>
<evidence type="ECO:0000256" key="17">
    <source>
        <dbReference type="ARBA" id="ARBA00022857"/>
    </source>
</evidence>
<evidence type="ECO:0000256" key="14">
    <source>
        <dbReference type="ARBA" id="ARBA00022777"/>
    </source>
</evidence>
<keyword evidence="20 28" id="KW-0472">Membrane</keyword>
<proteinExistence type="inferred from homology"/>
<dbReference type="InterPro" id="IPR003439">
    <property type="entry name" value="ABC_transporter-like_ATP-bd"/>
</dbReference>
<feature type="binding site" evidence="26">
    <location>
        <begin position="290"/>
        <end position="294"/>
    </location>
    <ligand>
        <name>7-phospho-2-dehydro-3-deoxy-D-arabino-heptonate</name>
        <dbReference type="ChEBI" id="CHEBI:58394"/>
    </ligand>
</feature>
<dbReference type="InterPro" id="IPR016037">
    <property type="entry name" value="DHQ_synth_AroB"/>
</dbReference>
<feature type="active site" description="For EPSP synthase activity" evidence="26">
    <location>
        <position position="851"/>
    </location>
</feature>
<organism evidence="31 32">
    <name type="scientific">Malassezia brasiliensis</name>
    <dbReference type="NCBI Taxonomy" id="1821822"/>
    <lineage>
        <taxon>Eukaryota</taxon>
        <taxon>Fungi</taxon>
        <taxon>Dikarya</taxon>
        <taxon>Basidiomycota</taxon>
        <taxon>Ustilaginomycotina</taxon>
        <taxon>Malasseziomycetes</taxon>
        <taxon>Malasseziales</taxon>
        <taxon>Malasseziaceae</taxon>
        <taxon>Malassezia</taxon>
    </lineage>
</organism>
<keyword evidence="14 26" id="KW-0418">Kinase</keyword>
<dbReference type="InterPro" id="IPR027417">
    <property type="entry name" value="P-loop_NTPase"/>
</dbReference>
<dbReference type="Pfam" id="PF01761">
    <property type="entry name" value="DHQ_synthase"/>
    <property type="match status" value="1"/>
</dbReference>
<dbReference type="SMART" id="SM00382">
    <property type="entry name" value="AAA"/>
    <property type="match status" value="1"/>
</dbReference>
<feature type="region of interest" description="3-dehydroquinate synthase" evidence="26">
    <location>
        <begin position="1"/>
        <end position="410"/>
    </location>
</feature>
<dbReference type="SUPFAM" id="SSF51569">
    <property type="entry name" value="Aldolase"/>
    <property type="match status" value="1"/>
</dbReference>
<dbReference type="InterPro" id="IPR022893">
    <property type="entry name" value="Shikimate_DH_fam"/>
</dbReference>
<feature type="binding site" evidence="26">
    <location>
        <position position="208"/>
    </location>
    <ligand>
        <name>NAD(+)</name>
        <dbReference type="ChEBI" id="CHEBI:57540"/>
    </ligand>
</feature>
<evidence type="ECO:0000256" key="25">
    <source>
        <dbReference type="ARBA" id="ARBA00048567"/>
    </source>
</evidence>
<feature type="binding site" evidence="26">
    <location>
        <begin position="132"/>
        <end position="134"/>
    </location>
    <ligand>
        <name>NAD(+)</name>
        <dbReference type="ChEBI" id="CHEBI:57540"/>
    </ligand>
</feature>
<feature type="binding site" evidence="26">
    <location>
        <position position="137"/>
    </location>
    <ligand>
        <name>NAD(+)</name>
        <dbReference type="ChEBI" id="CHEBI:57540"/>
    </ligand>
</feature>
<evidence type="ECO:0000256" key="9">
    <source>
        <dbReference type="ARBA" id="ARBA00022605"/>
    </source>
</evidence>
<dbReference type="Gene3D" id="1.20.1090.10">
    <property type="entry name" value="Dehydroquinate synthase-like - alpha domain"/>
    <property type="match status" value="1"/>
</dbReference>
<evidence type="ECO:0000256" key="16">
    <source>
        <dbReference type="ARBA" id="ARBA00022840"/>
    </source>
</evidence>
<comment type="pathway">
    <text evidence="2 26">Metabolic intermediate biosynthesis; chorismate biosynthesis; chorismate from D-erythrose 4-phosphate and phosphoenolpyruvate: step 6/7.</text>
</comment>
<dbReference type="EC" id="2.7.1.71" evidence="26"/>
<feature type="binding site" evidence="26">
    <location>
        <position position="212"/>
    </location>
    <ligand>
        <name>Zn(2+)</name>
        <dbReference type="ChEBI" id="CHEBI:29105"/>
        <note>catalytic</note>
    </ligand>
</feature>
<dbReference type="NCBIfam" id="TIGR01809">
    <property type="entry name" value="Shik-DH-AROM"/>
    <property type="match status" value="1"/>
</dbReference>
<keyword evidence="32" id="KW-1185">Reference proteome</keyword>
<dbReference type="Gene3D" id="1.20.1560.10">
    <property type="entry name" value="ABC transporter type 1, transmembrane domain"/>
    <property type="match status" value="1"/>
</dbReference>
<dbReference type="Pfam" id="PF00005">
    <property type="entry name" value="ABC_tran"/>
    <property type="match status" value="1"/>
</dbReference>
<feature type="region of interest" description="Disordered" evidence="27">
    <location>
        <begin position="1642"/>
        <end position="1680"/>
    </location>
</feature>
<comment type="similarity">
    <text evidence="4">Belongs to the ABC transporter superfamily. ABCB family. Mitochondrial peptide exporter (TC 3.A.1.212) subfamily.</text>
</comment>
<feature type="binding site" evidence="26">
    <location>
        <position position="164"/>
    </location>
    <ligand>
        <name>7-phospho-2-dehydro-3-deoxy-D-arabino-heptonate</name>
        <dbReference type="ChEBI" id="CHEBI:58394"/>
    </ligand>
</feature>
<feature type="transmembrane region" description="Helical" evidence="28">
    <location>
        <begin position="1993"/>
        <end position="2014"/>
    </location>
</feature>
<evidence type="ECO:0000256" key="24">
    <source>
        <dbReference type="ARBA" id="ARBA00044633"/>
    </source>
</evidence>
<comment type="catalytic activity">
    <reaction evidence="26">
        <text>shikimate + NADP(+) = 3-dehydroshikimate + NADPH + H(+)</text>
        <dbReference type="Rhea" id="RHEA:17737"/>
        <dbReference type="ChEBI" id="CHEBI:15378"/>
        <dbReference type="ChEBI" id="CHEBI:16630"/>
        <dbReference type="ChEBI" id="CHEBI:36208"/>
        <dbReference type="ChEBI" id="CHEBI:57783"/>
        <dbReference type="ChEBI" id="CHEBI:58349"/>
        <dbReference type="EC" id="1.1.1.25"/>
    </reaction>
</comment>
<evidence type="ECO:0000256" key="19">
    <source>
        <dbReference type="ARBA" id="ARBA00023002"/>
    </source>
</evidence>
<keyword evidence="16 26" id="KW-0067">ATP-binding</keyword>
<keyword evidence="19 26" id="KW-0560">Oxidoreductase</keyword>
<keyword evidence="10 26" id="KW-0808">Transferase</keyword>
<dbReference type="Pfam" id="PF24621">
    <property type="entry name" value="DHQS_C"/>
    <property type="match status" value="1"/>
</dbReference>
<dbReference type="InterPro" id="IPR010110">
    <property type="entry name" value="Shikimate_DH_AroM-type"/>
</dbReference>
<dbReference type="CDD" id="cd00502">
    <property type="entry name" value="DHQase_I"/>
    <property type="match status" value="1"/>
</dbReference>
<keyword evidence="11 28" id="KW-0812">Transmembrane</keyword>
<comment type="catalytic activity">
    <reaction evidence="26">
        <text>3-dehydroquinate = 3-dehydroshikimate + H2O</text>
        <dbReference type="Rhea" id="RHEA:21096"/>
        <dbReference type="ChEBI" id="CHEBI:15377"/>
        <dbReference type="ChEBI" id="CHEBI:16630"/>
        <dbReference type="ChEBI" id="CHEBI:32364"/>
        <dbReference type="EC" id="4.2.1.10"/>
    </reaction>
</comment>
<dbReference type="GO" id="GO:0003866">
    <property type="term" value="F:3-phosphoshikimate 1-carboxyvinyltransferase activity"/>
    <property type="evidence" value="ECO:0007669"/>
    <property type="project" value="UniProtKB-UniRule"/>
</dbReference>
<comment type="cofactor">
    <cofactor evidence="26">
        <name>Zn(2+)</name>
        <dbReference type="ChEBI" id="CHEBI:29105"/>
    </cofactor>
    <text evidence="26">Binds 2 Zn(2+) ions per subunit.</text>
</comment>
<keyword evidence="23 26" id="KW-0511">Multifunctional enzyme</keyword>
<dbReference type="NCBIfam" id="TIGR01093">
    <property type="entry name" value="aroD"/>
    <property type="match status" value="1"/>
</dbReference>
<evidence type="ECO:0000313" key="32">
    <source>
        <dbReference type="Proteomes" id="UP001216638"/>
    </source>
</evidence>
<keyword evidence="12 26" id="KW-0479">Metal-binding</keyword>
<feature type="binding site" evidence="26">
    <location>
        <position position="276"/>
    </location>
    <ligand>
        <name>7-phospho-2-dehydro-3-deoxy-D-arabino-heptonate</name>
        <dbReference type="ChEBI" id="CHEBI:58394"/>
    </ligand>
</feature>
<dbReference type="Gene3D" id="3.40.50.1970">
    <property type="match status" value="1"/>
</dbReference>
<dbReference type="FunFam" id="1.20.1090.10:FF:000007">
    <property type="entry name" value="Pentafunctional AROM polypeptide"/>
    <property type="match status" value="1"/>
</dbReference>
<dbReference type="SUPFAM" id="SSF55205">
    <property type="entry name" value="EPT/RTPC-like"/>
    <property type="match status" value="1"/>
</dbReference>
<dbReference type="InterPro" id="IPR036291">
    <property type="entry name" value="NAD(P)-bd_dom_sf"/>
</dbReference>
<dbReference type="PROSITE" id="PS00104">
    <property type="entry name" value="EPSP_SYNTHASE_1"/>
    <property type="match status" value="1"/>
</dbReference>
<feature type="binding site" evidence="26">
    <location>
        <begin position="197"/>
        <end position="200"/>
    </location>
    <ligand>
        <name>NAD(+)</name>
        <dbReference type="ChEBI" id="CHEBI:57540"/>
    </ligand>
</feature>
<accession>A0AAF0IPZ2</accession>
<dbReference type="EC" id="4.2.1.10" evidence="26"/>
<evidence type="ECO:0000256" key="27">
    <source>
        <dbReference type="SAM" id="MobiDB-lite"/>
    </source>
</evidence>
<evidence type="ECO:0000256" key="6">
    <source>
        <dbReference type="ARBA" id="ARBA00009349"/>
    </source>
</evidence>
<evidence type="ECO:0000256" key="10">
    <source>
        <dbReference type="ARBA" id="ARBA00022679"/>
    </source>
</evidence>
<dbReference type="GO" id="GO:0005737">
    <property type="term" value="C:cytoplasm"/>
    <property type="evidence" value="ECO:0007669"/>
    <property type="project" value="UniProtKB-SubCell"/>
</dbReference>
<dbReference type="InterPro" id="IPR036968">
    <property type="entry name" value="Enolpyruvate_Tfrase_sf"/>
</dbReference>
<dbReference type="HAMAP" id="MF_00109">
    <property type="entry name" value="Shikimate_kinase"/>
    <property type="match status" value="1"/>
</dbReference>
<keyword evidence="17 26" id="KW-0521">NADP</keyword>
<dbReference type="InterPro" id="IPR000623">
    <property type="entry name" value="Shikimate_kinase/TSH1"/>
</dbReference>
<dbReference type="Pfam" id="PF01487">
    <property type="entry name" value="DHquinase_I"/>
    <property type="match status" value="1"/>
</dbReference>
<dbReference type="Pfam" id="PF18317">
    <property type="entry name" value="SDH_C"/>
    <property type="match status" value="1"/>
</dbReference>
<comment type="caution">
    <text evidence="26">Lacks conserved residue(s) required for the propagation of feature annotation.</text>
</comment>
<evidence type="ECO:0000256" key="22">
    <source>
        <dbReference type="ARBA" id="ARBA00023239"/>
    </source>
</evidence>
<feature type="region of interest" description="Shikimate dehydrogenase" evidence="26">
    <location>
        <begin position="1318"/>
        <end position="2461"/>
    </location>
</feature>
<dbReference type="FunFam" id="3.65.10.10:FF:000007">
    <property type="entry name" value="Pentafunctional AROM polypeptide"/>
    <property type="match status" value="1"/>
</dbReference>
<dbReference type="CDD" id="cd01065">
    <property type="entry name" value="NAD_bind_Shikimate_DH"/>
    <property type="match status" value="1"/>
</dbReference>
<dbReference type="InterPro" id="IPR008289">
    <property type="entry name" value="Pentafunct_AroM"/>
</dbReference>
<evidence type="ECO:0000256" key="13">
    <source>
        <dbReference type="ARBA" id="ARBA00022741"/>
    </source>
</evidence>
<evidence type="ECO:0000256" key="8">
    <source>
        <dbReference type="ARBA" id="ARBA00022490"/>
    </source>
</evidence>
<dbReference type="Pfam" id="PF00664">
    <property type="entry name" value="ABC_membrane"/>
    <property type="match status" value="1"/>
</dbReference>
<dbReference type="HAMAP" id="MF_03143">
    <property type="entry name" value="Pentafunct_AroM"/>
    <property type="match status" value="1"/>
</dbReference>
<feature type="binding site" evidence="26">
    <location>
        <position position="148"/>
    </location>
    <ligand>
        <name>7-phospho-2-dehydro-3-deoxy-D-arabino-heptonate</name>
        <dbReference type="ChEBI" id="CHEBI:58394"/>
    </ligand>
</feature>
<keyword evidence="21 26" id="KW-0057">Aromatic amino acid biosynthesis</keyword>
<dbReference type="GO" id="GO:0003855">
    <property type="term" value="F:3-dehydroquinate dehydratase activity"/>
    <property type="evidence" value="ECO:0007669"/>
    <property type="project" value="UniProtKB-UniRule"/>
</dbReference>
<name>A0AAF0IPZ2_9BASI</name>
<keyword evidence="22 26" id="KW-0456">Lyase</keyword>
<comment type="similarity">
    <text evidence="7">Belongs to the EPSP synthase family.</text>
</comment>
<feature type="domain" description="ABC transmembrane type-1" evidence="30">
    <location>
        <begin position="1729"/>
        <end position="2016"/>
    </location>
</feature>
<evidence type="ECO:0000256" key="20">
    <source>
        <dbReference type="ARBA" id="ARBA00023136"/>
    </source>
</evidence>
<dbReference type="FunFam" id="3.40.50.300:FF:000218">
    <property type="entry name" value="Multidrug ABC transporter ATP-binding protein"/>
    <property type="match status" value="1"/>
</dbReference>
<evidence type="ECO:0000256" key="26">
    <source>
        <dbReference type="HAMAP-Rule" id="MF_03143"/>
    </source>
</evidence>
<dbReference type="EC" id="2.5.1.19" evidence="26"/>
<feature type="region of interest" description="Disordered" evidence="27">
    <location>
        <begin position="1"/>
        <end position="21"/>
    </location>
</feature>
<feature type="binding site" evidence="26">
    <location>
        <position position="170"/>
    </location>
    <ligand>
        <name>7-phospho-2-dehydro-3-deoxy-D-arabino-heptonate</name>
        <dbReference type="ChEBI" id="CHEBI:58394"/>
    </ligand>
</feature>
<comment type="function">
    <text evidence="26">The AROM polypeptide catalyzes 5 consecutive enzymatic reactions in prechorismate polyaromatic amino acid biosynthesis.</text>
</comment>
<feature type="transmembrane region" description="Helical" evidence="28">
    <location>
        <begin position="1765"/>
        <end position="1786"/>
    </location>
</feature>
<dbReference type="InterPro" id="IPR056179">
    <property type="entry name" value="DHQS_C"/>
</dbReference>
<evidence type="ECO:0000256" key="12">
    <source>
        <dbReference type="ARBA" id="ARBA00022723"/>
    </source>
</evidence>
<dbReference type="InterPro" id="IPR001986">
    <property type="entry name" value="Enolpyruvate_Tfrase_dom"/>
</dbReference>
<dbReference type="InterPro" id="IPR013708">
    <property type="entry name" value="Shikimate_DH-bd_N"/>
</dbReference>
<comment type="pathway">
    <text evidence="26">Metabolic intermediate biosynthesis; chorismate biosynthesis; chorismate from D-erythrose 4-phosphate and phosphoenolpyruvate: step 2/7.</text>
</comment>
<dbReference type="Gene3D" id="3.40.50.300">
    <property type="entry name" value="P-loop containing nucleotide triphosphate hydrolases"/>
    <property type="match status" value="2"/>
</dbReference>
<comment type="catalytic activity">
    <reaction evidence="26">
        <text>7-phospho-2-dehydro-3-deoxy-D-arabino-heptonate = 3-dehydroquinate + phosphate</text>
        <dbReference type="Rhea" id="RHEA:21968"/>
        <dbReference type="ChEBI" id="CHEBI:32364"/>
        <dbReference type="ChEBI" id="CHEBI:43474"/>
        <dbReference type="ChEBI" id="CHEBI:58394"/>
        <dbReference type="EC" id="4.2.3.4"/>
    </reaction>
</comment>
<dbReference type="InterPro" id="IPR036640">
    <property type="entry name" value="ABC1_TM_sf"/>
</dbReference>
<dbReference type="PROSITE" id="PS01128">
    <property type="entry name" value="SHIKIMATE_KINASE"/>
    <property type="match status" value="1"/>
</dbReference>
<dbReference type="PROSITE" id="PS50893">
    <property type="entry name" value="ABC_TRANSPORTER_2"/>
    <property type="match status" value="1"/>
</dbReference>
<evidence type="ECO:0000256" key="15">
    <source>
        <dbReference type="ARBA" id="ARBA00022833"/>
    </source>
</evidence>
<keyword evidence="15 26" id="KW-0862">Zinc</keyword>
<feature type="binding site" evidence="26">
    <location>
        <begin position="212"/>
        <end position="215"/>
    </location>
    <ligand>
        <name>7-phospho-2-dehydro-3-deoxy-D-arabino-heptonate</name>
        <dbReference type="ChEBI" id="CHEBI:58394"/>
    </ligand>
</feature>
<feature type="binding site" evidence="26">
    <location>
        <position position="297"/>
    </location>
    <ligand>
        <name>7-phospho-2-dehydro-3-deoxy-D-arabino-heptonate</name>
        <dbReference type="ChEBI" id="CHEBI:58394"/>
    </ligand>
</feature>
<dbReference type="GO" id="GO:0003856">
    <property type="term" value="F:3-dehydroquinate synthase activity"/>
    <property type="evidence" value="ECO:0007669"/>
    <property type="project" value="UniProtKB-UniRule"/>
</dbReference>
<feature type="binding site" evidence="26">
    <location>
        <begin position="157"/>
        <end position="158"/>
    </location>
    <ligand>
        <name>NAD(+)</name>
        <dbReference type="ChEBI" id="CHEBI:57540"/>
    </ligand>
</feature>
<dbReference type="CDD" id="cd18573">
    <property type="entry name" value="ABC_6TM_ABCB10_like"/>
    <property type="match status" value="1"/>
</dbReference>
<feature type="transmembrane region" description="Helical" evidence="28">
    <location>
        <begin position="1863"/>
        <end position="1889"/>
    </location>
</feature>
<dbReference type="InterPro" id="IPR011527">
    <property type="entry name" value="ABC1_TM_dom"/>
</dbReference>
<evidence type="ECO:0000256" key="4">
    <source>
        <dbReference type="ARBA" id="ARBA00005580"/>
    </source>
</evidence>
<dbReference type="HAMAP" id="MF_00210">
    <property type="entry name" value="EPSP_synth"/>
    <property type="match status" value="1"/>
</dbReference>
<dbReference type="InterPro" id="IPR046346">
    <property type="entry name" value="Aminoacid_DH-like_N_sf"/>
</dbReference>
<keyword evidence="13 26" id="KW-0547">Nucleotide-binding</keyword>
<feature type="domain" description="ABC transporter" evidence="29">
    <location>
        <begin position="2054"/>
        <end position="2290"/>
    </location>
</feature>
<feature type="binding site" evidence="26">
    <location>
        <position position="313"/>
    </location>
    <ligand>
        <name>Zn(2+)</name>
        <dbReference type="ChEBI" id="CHEBI:29105"/>
        <note>catalytic</note>
    </ligand>
</feature>
<feature type="active site" description="Proton acceptor; for 3-dehydroquinate synthase activity" evidence="26">
    <location>
        <position position="286"/>
    </location>
</feature>
<feature type="binding site" evidence="26">
    <location>
        <position position="313"/>
    </location>
    <ligand>
        <name>7-phospho-2-dehydro-3-deoxy-D-arabino-heptonate</name>
        <dbReference type="ChEBI" id="CHEBI:58394"/>
    </ligand>
</feature>
<feature type="binding site" evidence="26">
    <location>
        <position position="382"/>
    </location>
    <ligand>
        <name>7-phospho-2-dehydro-3-deoxy-D-arabino-heptonate</name>
        <dbReference type="ChEBI" id="CHEBI:58394"/>
    </ligand>
</feature>
<dbReference type="Pfam" id="PF08501">
    <property type="entry name" value="Shikimate_dh_N"/>
    <property type="match status" value="1"/>
</dbReference>
<dbReference type="GO" id="GO:0004765">
    <property type="term" value="F:shikimate kinase activity"/>
    <property type="evidence" value="ECO:0007669"/>
    <property type="project" value="UniProtKB-UniRule"/>
</dbReference>
<dbReference type="CDD" id="cd08195">
    <property type="entry name" value="DHQS"/>
    <property type="match status" value="1"/>
</dbReference>
<feature type="binding site" evidence="26">
    <location>
        <position position="297"/>
    </location>
    <ligand>
        <name>Zn(2+)</name>
        <dbReference type="ChEBI" id="CHEBI:29105"/>
        <note>catalytic</note>
    </ligand>
</feature>
<evidence type="ECO:0000256" key="18">
    <source>
        <dbReference type="ARBA" id="ARBA00022989"/>
    </source>
</evidence>
<dbReference type="Proteomes" id="UP001216638">
    <property type="component" value="Chromosome 5"/>
</dbReference>
<comment type="subunit">
    <text evidence="26">Homodimer.</text>
</comment>
<evidence type="ECO:0000256" key="21">
    <source>
        <dbReference type="ARBA" id="ARBA00023141"/>
    </source>
</evidence>
<dbReference type="InterPro" id="IPR031322">
    <property type="entry name" value="Shikimate/glucono_kinase"/>
</dbReference>
<comment type="similarity">
    <text evidence="26">In the 4th section; belongs to the type-I 3-dehydroquinase family.</text>
</comment>
<reference evidence="31" key="1">
    <citation type="submission" date="2023-03" db="EMBL/GenBank/DDBJ databases">
        <title>Mating type loci evolution in Malassezia.</title>
        <authorList>
            <person name="Coelho M.A."/>
        </authorList>
    </citation>
    <scope>NUCLEOTIDE SEQUENCE</scope>
    <source>
        <strain evidence="31">CBS 14135</strain>
    </source>
</reference>